<dbReference type="OMA" id="FVGIGSC"/>
<feature type="region of interest" description="Disordered" evidence="1">
    <location>
        <begin position="255"/>
        <end position="276"/>
    </location>
</feature>
<sequence>MTYADDRSGVSPHADFRRHPQVIETMLDDLEDKVRHYFLLYVKERKRRQKCEKFSYWIQQEMATNRRLLMESQSYAESLEAKIEEIRGDPEALRDTVQRVDLMYAQIDTLIQAFAGVCSFVATKEADRPTILQCVLDYLYPCRALDPRLNALYGALYYYRLGEYKGIPEQPPPPPEPKFMPLHEIMGPWIQPSPYTPTPTPPVHATKFDAALAATLEAAKAAEGAKADVQQAVKKTTVDIQRPKEARLLATKTATGTSVAKAASTEPRAKASLPKQAENASADVELTGMSILLEELSAFKRPSLSRGVGARLVVRFDNESPMETKKKPERCVVVDKCDGTPGNESASVYFLASLSPLPAKKPGAVPKIYIDIYDEKSPTGLGSAQKTIMDADTLKKSAPWQIKDTKGSVLGQITVSVAPIPLNAMLPAQVKQGDAATKTAKAAEASKSVVAKSGGTGAKPELPKPAAAVSKPALPKVGGAKPELPKPSAPASKPELPKVGPPASKPDLPKPGVPATKPELPKAELSSKTETTKPGLPAKPDLSKPVLGAKPDLPKPKLGAKPELPKPALGAKPELPKPGGVDAKPDPPKPGAADAKKAEPPKPGVSLGKTDGAKAAEPPKPGLPKPGAAAEKPGPPKPAEASPGATGKVTGAKADLSKPGLPNPKSVSPSAGPAGKVGPPKPAGESPGPKGTPAAPTKAGEPTAKDAKAGGPVAPPGKDAKLPSVPPANGKPAPPAKGPLSAKPGAEPPGVKADAKKALPGKAGETPKPALGAKPDLAKPLLPKPGLAKPELGAKPAVAKPTVGPKPVMAKPDLAKPVLPAKPAEAKPALGAKPGLAKPGLAKPVIPAKPMLALAKGAPTAKPALGAKPALAPKPGLSKPGLPPAKNGIGKAA</sequence>
<evidence type="ECO:0008006" key="4">
    <source>
        <dbReference type="Google" id="ProtNLM"/>
    </source>
</evidence>
<evidence type="ECO:0000313" key="3">
    <source>
        <dbReference type="Proteomes" id="UP000030747"/>
    </source>
</evidence>
<reference evidence="2" key="2">
    <citation type="submission" date="2013-10" db="EMBL/GenBank/DDBJ databases">
        <authorList>
            <person name="Aslett M."/>
        </authorList>
    </citation>
    <scope>NUCLEOTIDE SEQUENCE [LARGE SCALE GENOMIC DNA]</scope>
    <source>
        <strain evidence="2">Houghton</strain>
    </source>
</reference>
<feature type="compositionally biased region" description="Basic and acidic residues" evidence="1">
    <location>
        <begin position="519"/>
        <end position="531"/>
    </location>
</feature>
<gene>
    <name evidence="2" type="ORF">ETH_00023260</name>
</gene>
<organism evidence="2 3">
    <name type="scientific">Eimeria tenella</name>
    <name type="common">Coccidian parasite</name>
    <dbReference type="NCBI Taxonomy" id="5802"/>
    <lineage>
        <taxon>Eukaryota</taxon>
        <taxon>Sar</taxon>
        <taxon>Alveolata</taxon>
        <taxon>Apicomplexa</taxon>
        <taxon>Conoidasida</taxon>
        <taxon>Coccidia</taxon>
        <taxon>Eucoccidiorida</taxon>
        <taxon>Eimeriorina</taxon>
        <taxon>Eimeriidae</taxon>
        <taxon>Eimeria</taxon>
    </lineage>
</organism>
<feature type="compositionally biased region" description="Low complexity" evidence="1">
    <location>
        <begin position="668"/>
        <end position="678"/>
    </location>
</feature>
<dbReference type="GeneID" id="25253764"/>
<dbReference type="RefSeq" id="XP_013235947.1">
    <property type="nucleotide sequence ID" value="XM_013380493.1"/>
</dbReference>
<dbReference type="OrthoDB" id="361911at2759"/>
<dbReference type="EMBL" id="HG678089">
    <property type="protein sequence ID" value="CDJ45200.1"/>
    <property type="molecule type" value="Genomic_DNA"/>
</dbReference>
<feature type="compositionally biased region" description="Low complexity" evidence="1">
    <location>
        <begin position="767"/>
        <end position="790"/>
    </location>
</feature>
<feature type="compositionally biased region" description="Low complexity" evidence="1">
    <location>
        <begin position="862"/>
        <end position="886"/>
    </location>
</feature>
<accession>U6LBR3</accession>
<name>U6LBR3_EIMTE</name>
<dbReference type="AlphaFoldDB" id="U6LBR3"/>
<dbReference type="VEuPathDB" id="ToxoDB:ETH2_1045800"/>
<evidence type="ECO:0000313" key="2">
    <source>
        <dbReference type="EMBL" id="CDJ45200.1"/>
    </source>
</evidence>
<proteinExistence type="predicted"/>
<evidence type="ECO:0000256" key="1">
    <source>
        <dbReference type="SAM" id="MobiDB-lite"/>
    </source>
</evidence>
<feature type="region of interest" description="Disordered" evidence="1">
    <location>
        <begin position="862"/>
        <end position="893"/>
    </location>
</feature>
<feature type="compositionally biased region" description="Pro residues" evidence="1">
    <location>
        <begin position="499"/>
        <end position="512"/>
    </location>
</feature>
<dbReference type="Proteomes" id="UP000030747">
    <property type="component" value="Unassembled WGS sequence"/>
</dbReference>
<dbReference type="VEuPathDB" id="ToxoDB:ETH_00023260"/>
<protein>
    <recommendedName>
        <fullName evidence="4">Variable surface lipoprotein</fullName>
    </recommendedName>
</protein>
<reference evidence="2" key="1">
    <citation type="submission" date="2013-10" db="EMBL/GenBank/DDBJ databases">
        <title>Genomic analysis of the causative agents of coccidiosis in chickens.</title>
        <authorList>
            <person name="Reid A.J."/>
            <person name="Blake D."/>
            <person name="Billington K."/>
            <person name="Browne H."/>
            <person name="Dunn M."/>
            <person name="Hung S."/>
            <person name="Kawahara F."/>
            <person name="Miranda-Saavedra D."/>
            <person name="Mourier T."/>
            <person name="Nagra H."/>
            <person name="Otto T.D."/>
            <person name="Rawlings N."/>
            <person name="Sanchez A."/>
            <person name="Sanders M."/>
            <person name="Subramaniam C."/>
            <person name="Tay Y."/>
            <person name="Dear P."/>
            <person name="Doerig C."/>
            <person name="Gruber A."/>
            <person name="Parkinson J."/>
            <person name="Shirley M."/>
            <person name="Wan K.L."/>
            <person name="Berriman M."/>
            <person name="Tomley F."/>
            <person name="Pain A."/>
        </authorList>
    </citation>
    <scope>NUCLEOTIDE SEQUENCE [LARGE SCALE GENOMIC DNA]</scope>
    <source>
        <strain evidence="2">Houghton</strain>
    </source>
</reference>
<feature type="region of interest" description="Disordered" evidence="1">
    <location>
        <begin position="445"/>
        <end position="811"/>
    </location>
</feature>
<keyword evidence="3" id="KW-1185">Reference proteome</keyword>